<accession>A0A8T0NEP2</accession>
<organism evidence="2 3">
    <name type="scientific">Panicum virgatum</name>
    <name type="common">Blackwell switchgrass</name>
    <dbReference type="NCBI Taxonomy" id="38727"/>
    <lineage>
        <taxon>Eukaryota</taxon>
        <taxon>Viridiplantae</taxon>
        <taxon>Streptophyta</taxon>
        <taxon>Embryophyta</taxon>
        <taxon>Tracheophyta</taxon>
        <taxon>Spermatophyta</taxon>
        <taxon>Magnoliopsida</taxon>
        <taxon>Liliopsida</taxon>
        <taxon>Poales</taxon>
        <taxon>Poaceae</taxon>
        <taxon>PACMAD clade</taxon>
        <taxon>Panicoideae</taxon>
        <taxon>Panicodae</taxon>
        <taxon>Paniceae</taxon>
        <taxon>Panicinae</taxon>
        <taxon>Panicum</taxon>
        <taxon>Panicum sect. Hiantes</taxon>
    </lineage>
</organism>
<protein>
    <submittedName>
        <fullName evidence="2">Uncharacterized protein</fullName>
    </submittedName>
</protein>
<keyword evidence="3" id="KW-1185">Reference proteome</keyword>
<name>A0A8T0NEP2_PANVG</name>
<dbReference type="EMBL" id="CM029053">
    <property type="protein sequence ID" value="KAG2546642.1"/>
    <property type="molecule type" value="Genomic_DNA"/>
</dbReference>
<proteinExistence type="predicted"/>
<feature type="compositionally biased region" description="Pro residues" evidence="1">
    <location>
        <begin position="23"/>
        <end position="33"/>
    </location>
</feature>
<evidence type="ECO:0000313" key="2">
    <source>
        <dbReference type="EMBL" id="KAG2546642.1"/>
    </source>
</evidence>
<feature type="region of interest" description="Disordered" evidence="1">
    <location>
        <begin position="1"/>
        <end position="47"/>
    </location>
</feature>
<feature type="region of interest" description="Disordered" evidence="1">
    <location>
        <begin position="82"/>
        <end position="129"/>
    </location>
</feature>
<evidence type="ECO:0000256" key="1">
    <source>
        <dbReference type="SAM" id="MobiDB-lite"/>
    </source>
</evidence>
<dbReference type="AlphaFoldDB" id="A0A8T0NEP2"/>
<gene>
    <name evidence="2" type="ORF">PVAP13_9KG037600</name>
</gene>
<dbReference type="Proteomes" id="UP000823388">
    <property type="component" value="Chromosome 9K"/>
</dbReference>
<comment type="caution">
    <text evidence="2">The sequence shown here is derived from an EMBL/GenBank/DDBJ whole genome shotgun (WGS) entry which is preliminary data.</text>
</comment>
<sequence>MPCSFLPPCQEVQGQNMSSSPVGPSPRGSPWPRPWGERFSRGGFRSRGSRRRILVPASCLHLRAPRTWQSCPSFRCLQSGHEGSTLAATRPAARPPPPEPRTASKTPQPILARRRRRLSPTEVRGLRSK</sequence>
<reference evidence="2" key="1">
    <citation type="submission" date="2020-05" db="EMBL/GenBank/DDBJ databases">
        <title>WGS assembly of Panicum virgatum.</title>
        <authorList>
            <person name="Lovell J.T."/>
            <person name="Jenkins J."/>
            <person name="Shu S."/>
            <person name="Juenger T.E."/>
            <person name="Schmutz J."/>
        </authorList>
    </citation>
    <scope>NUCLEOTIDE SEQUENCE</scope>
    <source>
        <strain evidence="2">AP13</strain>
    </source>
</reference>
<evidence type="ECO:0000313" key="3">
    <source>
        <dbReference type="Proteomes" id="UP000823388"/>
    </source>
</evidence>